<dbReference type="AlphaFoldDB" id="A0A4Y2ICD0"/>
<keyword evidence="2" id="KW-1185">Reference proteome</keyword>
<comment type="caution">
    <text evidence="1">The sequence shown here is derived from an EMBL/GenBank/DDBJ whole genome shotgun (WGS) entry which is preliminary data.</text>
</comment>
<proteinExistence type="predicted"/>
<gene>
    <name evidence="1" type="ORF">AVEN_28053_1</name>
</gene>
<dbReference type="EMBL" id="BGPR01185218">
    <property type="protein sequence ID" value="GBM74949.1"/>
    <property type="molecule type" value="Genomic_DNA"/>
</dbReference>
<protein>
    <submittedName>
        <fullName evidence="1">Uncharacterized protein</fullName>
    </submittedName>
</protein>
<evidence type="ECO:0000313" key="2">
    <source>
        <dbReference type="Proteomes" id="UP000499080"/>
    </source>
</evidence>
<name>A0A4Y2ICD0_ARAVE</name>
<reference evidence="1 2" key="1">
    <citation type="journal article" date="2019" name="Sci. Rep.">
        <title>Orb-weaving spider Araneus ventricosus genome elucidates the spidroin gene catalogue.</title>
        <authorList>
            <person name="Kono N."/>
            <person name="Nakamura H."/>
            <person name="Ohtoshi R."/>
            <person name="Moran D.A.P."/>
            <person name="Shinohara A."/>
            <person name="Yoshida Y."/>
            <person name="Fujiwara M."/>
            <person name="Mori M."/>
            <person name="Tomita M."/>
            <person name="Arakawa K."/>
        </authorList>
    </citation>
    <scope>NUCLEOTIDE SEQUENCE [LARGE SCALE GENOMIC DNA]</scope>
</reference>
<sequence>DFVLNFDIISSSSTSSDENRLGLSLGCKVDAVALTNQVLPKQFSSVWSTKTNTLEANTLKMLTTFNTKFYDG</sequence>
<organism evidence="1 2">
    <name type="scientific">Araneus ventricosus</name>
    <name type="common">Orbweaver spider</name>
    <name type="synonym">Epeira ventricosa</name>
    <dbReference type="NCBI Taxonomy" id="182803"/>
    <lineage>
        <taxon>Eukaryota</taxon>
        <taxon>Metazoa</taxon>
        <taxon>Ecdysozoa</taxon>
        <taxon>Arthropoda</taxon>
        <taxon>Chelicerata</taxon>
        <taxon>Arachnida</taxon>
        <taxon>Araneae</taxon>
        <taxon>Araneomorphae</taxon>
        <taxon>Entelegynae</taxon>
        <taxon>Araneoidea</taxon>
        <taxon>Araneidae</taxon>
        <taxon>Araneus</taxon>
    </lineage>
</organism>
<accession>A0A4Y2ICD0</accession>
<dbReference type="Proteomes" id="UP000499080">
    <property type="component" value="Unassembled WGS sequence"/>
</dbReference>
<feature type="non-terminal residue" evidence="1">
    <location>
        <position position="1"/>
    </location>
</feature>
<evidence type="ECO:0000313" key="1">
    <source>
        <dbReference type="EMBL" id="GBM74949.1"/>
    </source>
</evidence>